<proteinExistence type="predicted"/>
<evidence type="ECO:0000313" key="2">
    <source>
        <dbReference type="Proteomes" id="UP000887159"/>
    </source>
</evidence>
<accession>A0A8X6SNC4</accession>
<protein>
    <submittedName>
        <fullName evidence="1">Uncharacterized protein</fullName>
    </submittedName>
</protein>
<name>A0A8X6SNC4_TRICX</name>
<evidence type="ECO:0000313" key="1">
    <source>
        <dbReference type="EMBL" id="GFY16937.1"/>
    </source>
</evidence>
<reference evidence="1" key="1">
    <citation type="submission" date="2020-08" db="EMBL/GenBank/DDBJ databases">
        <title>Multicomponent nature underlies the extraordinary mechanical properties of spider dragline silk.</title>
        <authorList>
            <person name="Kono N."/>
            <person name="Nakamura H."/>
            <person name="Mori M."/>
            <person name="Yoshida Y."/>
            <person name="Ohtoshi R."/>
            <person name="Malay A.D."/>
            <person name="Moran D.A.P."/>
            <person name="Tomita M."/>
            <person name="Numata K."/>
            <person name="Arakawa K."/>
        </authorList>
    </citation>
    <scope>NUCLEOTIDE SEQUENCE</scope>
</reference>
<gene>
    <name evidence="1" type="ORF">TNCV_3689951</name>
</gene>
<comment type="caution">
    <text evidence="1">The sequence shown here is derived from an EMBL/GenBank/DDBJ whole genome shotgun (WGS) entry which is preliminary data.</text>
</comment>
<organism evidence="1 2">
    <name type="scientific">Trichonephila clavipes</name>
    <name type="common">Golden silk orbweaver</name>
    <name type="synonym">Nephila clavipes</name>
    <dbReference type="NCBI Taxonomy" id="2585209"/>
    <lineage>
        <taxon>Eukaryota</taxon>
        <taxon>Metazoa</taxon>
        <taxon>Ecdysozoa</taxon>
        <taxon>Arthropoda</taxon>
        <taxon>Chelicerata</taxon>
        <taxon>Arachnida</taxon>
        <taxon>Araneae</taxon>
        <taxon>Araneomorphae</taxon>
        <taxon>Entelegynae</taxon>
        <taxon>Araneoidea</taxon>
        <taxon>Nephilidae</taxon>
        <taxon>Trichonephila</taxon>
    </lineage>
</organism>
<dbReference type="Proteomes" id="UP000887159">
    <property type="component" value="Unassembled WGS sequence"/>
</dbReference>
<dbReference type="AlphaFoldDB" id="A0A8X6SNC4"/>
<keyword evidence="2" id="KW-1185">Reference proteome</keyword>
<dbReference type="EMBL" id="BMAU01021342">
    <property type="protein sequence ID" value="GFY16937.1"/>
    <property type="molecule type" value="Genomic_DNA"/>
</dbReference>
<sequence length="85" mass="9828">MATGSYLTPTYSRSQSEVQGDLHNIVGYNHYLTPRHRIKETLDVTLGYSNPCDFHILPKLIWCSSRWCIKSQSLCNLGAHVFDWR</sequence>